<name>A0A9X4BRH8_9XANT</name>
<comment type="caution">
    <text evidence="9">The sequence shown here is derived from an EMBL/GenBank/DDBJ whole genome shotgun (WGS) entry which is preliminary data.</text>
</comment>
<evidence type="ECO:0000313" key="9">
    <source>
        <dbReference type="EMBL" id="MDC8638268.1"/>
    </source>
</evidence>
<evidence type="ECO:0000256" key="2">
    <source>
        <dbReference type="ARBA" id="ARBA00022475"/>
    </source>
</evidence>
<evidence type="ECO:0000256" key="6">
    <source>
        <dbReference type="SAM" id="Phobius"/>
    </source>
</evidence>
<sequence>MNASLLLRMSLTRLLRFRLQTMLMSIGIVISVCATTLIALALVNTRDRFTVYFSRIYPTDAIVLTPQSGNETWDAEGLRLTIKDIDSILATVKEIQDWDPLVFSGQRVVRVGPNATMALITGNSERAQHIRNRDVDAGEYFTQSEVSGRARVALLGSSVATTLFPNESPVGQQISIDGISFKVKGVLETIGLDPHGNDQDDFIQLPYTTLMDQVEKIDSVTSVTFVLSDPARMKEAARRISEVLQELHPYDPAAGDPFPIVTPVDIQHRLDDSFFTIKTFVALAAAIGFALSGVVIAMVMVMSIKARTAEIGLRKAIGARSSDVQWQLLIEAVLVAVTASLAGLLLAKIIVLATASMLLEKFGLVMHKTPFLVILALVAAAVATAALSTLLVARRAARLDPVIALRQK</sequence>
<dbReference type="InterPro" id="IPR025857">
    <property type="entry name" value="MacB_PCD"/>
</dbReference>
<dbReference type="PANTHER" id="PTHR30572:SF15">
    <property type="entry name" value="ABC TRANSPORTER PERMEASE"/>
    <property type="match status" value="1"/>
</dbReference>
<proteinExistence type="predicted"/>
<dbReference type="GO" id="GO:0022857">
    <property type="term" value="F:transmembrane transporter activity"/>
    <property type="evidence" value="ECO:0007669"/>
    <property type="project" value="TreeGrafter"/>
</dbReference>
<evidence type="ECO:0000256" key="3">
    <source>
        <dbReference type="ARBA" id="ARBA00022692"/>
    </source>
</evidence>
<comment type="subcellular location">
    <subcellularLocation>
        <location evidence="1">Cell membrane</location>
        <topology evidence="1">Multi-pass membrane protein</topology>
    </subcellularLocation>
</comment>
<keyword evidence="4 6" id="KW-1133">Transmembrane helix</keyword>
<dbReference type="Pfam" id="PF12704">
    <property type="entry name" value="MacB_PCD"/>
    <property type="match status" value="1"/>
</dbReference>
<dbReference type="RefSeq" id="WP_102251970.1">
    <property type="nucleotide sequence ID" value="NZ_CP168178.1"/>
</dbReference>
<reference evidence="9" key="1">
    <citation type="journal article" date="2022" name="Phytopathology">
        <title>Whole genome sequencing-based tracing of a 2022 introduction and outbreak of Xanthomonas hortorum pv. pelargonii.</title>
        <authorList>
            <person name="Iruegas Bocardo F."/>
            <person name="Weisberg A.J."/>
            <person name="Riutta E.R."/>
            <person name="Kilday K.B."/>
            <person name="Bonkowski J.C."/>
            <person name="Creswell T.C."/>
            <person name="Daughtrey M."/>
            <person name="Rane K.K."/>
            <person name="Grunwald N.J."/>
            <person name="Chang J.H."/>
            <person name="Putnam M."/>
        </authorList>
    </citation>
    <scope>NUCLEOTIDE SEQUENCE</scope>
    <source>
        <strain evidence="9">22-338</strain>
    </source>
</reference>
<evidence type="ECO:0000259" key="8">
    <source>
        <dbReference type="Pfam" id="PF12704"/>
    </source>
</evidence>
<keyword evidence="2" id="KW-1003">Cell membrane</keyword>
<dbReference type="GO" id="GO:0005886">
    <property type="term" value="C:plasma membrane"/>
    <property type="evidence" value="ECO:0007669"/>
    <property type="project" value="UniProtKB-SubCell"/>
</dbReference>
<dbReference type="AlphaFoldDB" id="A0A9X4BRH8"/>
<feature type="transmembrane region" description="Helical" evidence="6">
    <location>
        <begin position="21"/>
        <end position="43"/>
    </location>
</feature>
<evidence type="ECO:0000313" key="10">
    <source>
        <dbReference type="Proteomes" id="UP001140230"/>
    </source>
</evidence>
<dbReference type="EMBL" id="JANWTP010000029">
    <property type="protein sequence ID" value="MDC8638268.1"/>
    <property type="molecule type" value="Genomic_DNA"/>
</dbReference>
<feature type="transmembrane region" description="Helical" evidence="6">
    <location>
        <begin position="280"/>
        <end position="304"/>
    </location>
</feature>
<evidence type="ECO:0000256" key="4">
    <source>
        <dbReference type="ARBA" id="ARBA00022989"/>
    </source>
</evidence>
<reference evidence="9" key="2">
    <citation type="submission" date="2022-08" db="EMBL/GenBank/DDBJ databases">
        <authorList>
            <person name="Iruegas-Bocardo F."/>
            <person name="Weisberg A.J."/>
            <person name="Riutta E.R."/>
            <person name="Kilday K."/>
            <person name="Bonkowski J.C."/>
            <person name="Creswell T."/>
            <person name="Daughtrey M.L."/>
            <person name="Rane K."/>
            <person name="Grunwald N.J."/>
            <person name="Chang J.H."/>
            <person name="Putnam M.L."/>
        </authorList>
    </citation>
    <scope>NUCLEOTIDE SEQUENCE</scope>
    <source>
        <strain evidence="9">22-338</strain>
    </source>
</reference>
<organism evidence="9 10">
    <name type="scientific">Xanthomonas hortorum pv. hederae</name>
    <dbReference type="NCBI Taxonomy" id="453603"/>
    <lineage>
        <taxon>Bacteria</taxon>
        <taxon>Pseudomonadati</taxon>
        <taxon>Pseudomonadota</taxon>
        <taxon>Gammaproteobacteria</taxon>
        <taxon>Lysobacterales</taxon>
        <taxon>Lysobacteraceae</taxon>
        <taxon>Xanthomonas</taxon>
    </lineage>
</organism>
<feature type="transmembrane region" description="Helical" evidence="6">
    <location>
        <begin position="325"/>
        <end position="351"/>
    </location>
</feature>
<dbReference type="InterPro" id="IPR050250">
    <property type="entry name" value="Macrolide_Exporter_MacB"/>
</dbReference>
<evidence type="ECO:0000256" key="1">
    <source>
        <dbReference type="ARBA" id="ARBA00004651"/>
    </source>
</evidence>
<feature type="transmembrane region" description="Helical" evidence="6">
    <location>
        <begin position="371"/>
        <end position="393"/>
    </location>
</feature>
<feature type="domain" description="ABC3 transporter permease C-terminal" evidence="7">
    <location>
        <begin position="283"/>
        <end position="401"/>
    </location>
</feature>
<dbReference type="Proteomes" id="UP001140230">
    <property type="component" value="Unassembled WGS sequence"/>
</dbReference>
<dbReference type="Pfam" id="PF02687">
    <property type="entry name" value="FtsX"/>
    <property type="match status" value="1"/>
</dbReference>
<dbReference type="InterPro" id="IPR003838">
    <property type="entry name" value="ABC3_permease_C"/>
</dbReference>
<accession>A0A9X4BRH8</accession>
<feature type="domain" description="MacB-like periplasmic core" evidence="8">
    <location>
        <begin position="21"/>
        <end position="242"/>
    </location>
</feature>
<evidence type="ECO:0000259" key="7">
    <source>
        <dbReference type="Pfam" id="PF02687"/>
    </source>
</evidence>
<dbReference type="PANTHER" id="PTHR30572">
    <property type="entry name" value="MEMBRANE COMPONENT OF TRANSPORTER-RELATED"/>
    <property type="match status" value="1"/>
</dbReference>
<keyword evidence="3 6" id="KW-0812">Transmembrane</keyword>
<gene>
    <name evidence="9" type="ORF">NY667_10605</name>
</gene>
<protein>
    <submittedName>
        <fullName evidence="9">ABC transporter permease</fullName>
    </submittedName>
</protein>
<keyword evidence="5 6" id="KW-0472">Membrane</keyword>
<evidence type="ECO:0000256" key="5">
    <source>
        <dbReference type="ARBA" id="ARBA00023136"/>
    </source>
</evidence>